<evidence type="ECO:0000256" key="2">
    <source>
        <dbReference type="SAM" id="SignalP"/>
    </source>
</evidence>
<keyword evidence="4" id="KW-1185">Reference proteome</keyword>
<feature type="region of interest" description="Disordered" evidence="1">
    <location>
        <begin position="188"/>
        <end position="224"/>
    </location>
</feature>
<evidence type="ECO:0000256" key="1">
    <source>
        <dbReference type="SAM" id="MobiDB-lite"/>
    </source>
</evidence>
<feature type="compositionally biased region" description="Polar residues" evidence="1">
    <location>
        <begin position="188"/>
        <end position="203"/>
    </location>
</feature>
<feature type="non-terminal residue" evidence="3">
    <location>
        <position position="1"/>
    </location>
</feature>
<feature type="chain" id="PRO_5042919905" evidence="2">
    <location>
        <begin position="20"/>
        <end position="267"/>
    </location>
</feature>
<name>A0AAN6WW54_9PEZI</name>
<evidence type="ECO:0000313" key="4">
    <source>
        <dbReference type="Proteomes" id="UP001302126"/>
    </source>
</evidence>
<comment type="caution">
    <text evidence="3">The sequence shown here is derived from an EMBL/GenBank/DDBJ whole genome shotgun (WGS) entry which is preliminary data.</text>
</comment>
<sequence length="267" mass="29880">TSSLLLFLWRIILSKTVLGVAVINLTFAGDTGIPMIGDDWCVSPTADLGNHCARNPIRRQYHRYPLQGGLPPMRRSSTNDRFYDACSKMPSHIEKRNRVAHIVEHFGGILEKNSNERVLVFAQYRILLEALLAQDIYDALALYRTNRRLRVSEVVTDRFLAATPSFAAGTGCRLDERIQPEQYSFVSASYSPQPAGTSTNSPGPSAGPRSCPCEKAPSHQGRQVPAGKLVDNFVQAFTPSIFRRKEYIPLIAANYRYNNQCPSGYKW</sequence>
<proteinExistence type="predicted"/>
<dbReference type="AlphaFoldDB" id="A0AAN6WW54"/>
<feature type="signal peptide" evidence="2">
    <location>
        <begin position="1"/>
        <end position="19"/>
    </location>
</feature>
<accession>A0AAN6WW54</accession>
<reference evidence="3" key="2">
    <citation type="submission" date="2023-05" db="EMBL/GenBank/DDBJ databases">
        <authorList>
            <consortium name="Lawrence Berkeley National Laboratory"/>
            <person name="Steindorff A."/>
            <person name="Hensen N."/>
            <person name="Bonometti L."/>
            <person name="Westerberg I."/>
            <person name="Brannstrom I.O."/>
            <person name="Guillou S."/>
            <person name="Cros-Aarteil S."/>
            <person name="Calhoun S."/>
            <person name="Haridas S."/>
            <person name="Kuo A."/>
            <person name="Mondo S."/>
            <person name="Pangilinan J."/>
            <person name="Riley R."/>
            <person name="Labutti K."/>
            <person name="Andreopoulos B."/>
            <person name="Lipzen A."/>
            <person name="Chen C."/>
            <person name="Yanf M."/>
            <person name="Daum C."/>
            <person name="Ng V."/>
            <person name="Clum A."/>
            <person name="Ohm R."/>
            <person name="Martin F."/>
            <person name="Silar P."/>
            <person name="Natvig D."/>
            <person name="Lalanne C."/>
            <person name="Gautier V."/>
            <person name="Ament-Velasquez S.L."/>
            <person name="Kruys A."/>
            <person name="Hutchinson M.I."/>
            <person name="Powell A.J."/>
            <person name="Barry K."/>
            <person name="Miller A.N."/>
            <person name="Grigoriev I.V."/>
            <person name="Debuchy R."/>
            <person name="Gladieux P."/>
            <person name="Thoren M.H."/>
            <person name="Johannesson H."/>
        </authorList>
    </citation>
    <scope>NUCLEOTIDE SEQUENCE</scope>
    <source>
        <strain evidence="3">PSN309</strain>
    </source>
</reference>
<dbReference type="EMBL" id="MU864377">
    <property type="protein sequence ID" value="KAK4189285.1"/>
    <property type="molecule type" value="Genomic_DNA"/>
</dbReference>
<reference evidence="3" key="1">
    <citation type="journal article" date="2023" name="Mol. Phylogenet. Evol.">
        <title>Genome-scale phylogeny and comparative genomics of the fungal order Sordariales.</title>
        <authorList>
            <person name="Hensen N."/>
            <person name="Bonometti L."/>
            <person name="Westerberg I."/>
            <person name="Brannstrom I.O."/>
            <person name="Guillou S."/>
            <person name="Cros-Aarteil S."/>
            <person name="Calhoun S."/>
            <person name="Haridas S."/>
            <person name="Kuo A."/>
            <person name="Mondo S."/>
            <person name="Pangilinan J."/>
            <person name="Riley R."/>
            <person name="LaButti K."/>
            <person name="Andreopoulos B."/>
            <person name="Lipzen A."/>
            <person name="Chen C."/>
            <person name="Yan M."/>
            <person name="Daum C."/>
            <person name="Ng V."/>
            <person name="Clum A."/>
            <person name="Steindorff A."/>
            <person name="Ohm R.A."/>
            <person name="Martin F."/>
            <person name="Silar P."/>
            <person name="Natvig D.O."/>
            <person name="Lalanne C."/>
            <person name="Gautier V."/>
            <person name="Ament-Velasquez S.L."/>
            <person name="Kruys A."/>
            <person name="Hutchinson M.I."/>
            <person name="Powell A.J."/>
            <person name="Barry K."/>
            <person name="Miller A.N."/>
            <person name="Grigoriev I.V."/>
            <person name="Debuchy R."/>
            <person name="Gladieux P."/>
            <person name="Hiltunen Thoren M."/>
            <person name="Johannesson H."/>
        </authorList>
    </citation>
    <scope>NUCLEOTIDE SEQUENCE</scope>
    <source>
        <strain evidence="3">PSN309</strain>
    </source>
</reference>
<organism evidence="3 4">
    <name type="scientific">Podospora australis</name>
    <dbReference type="NCBI Taxonomy" id="1536484"/>
    <lineage>
        <taxon>Eukaryota</taxon>
        <taxon>Fungi</taxon>
        <taxon>Dikarya</taxon>
        <taxon>Ascomycota</taxon>
        <taxon>Pezizomycotina</taxon>
        <taxon>Sordariomycetes</taxon>
        <taxon>Sordariomycetidae</taxon>
        <taxon>Sordariales</taxon>
        <taxon>Podosporaceae</taxon>
        <taxon>Podospora</taxon>
    </lineage>
</organism>
<dbReference type="Proteomes" id="UP001302126">
    <property type="component" value="Unassembled WGS sequence"/>
</dbReference>
<protein>
    <submittedName>
        <fullName evidence="3">Uncharacterized protein</fullName>
    </submittedName>
</protein>
<gene>
    <name evidence="3" type="ORF">QBC35DRAFT_546508</name>
</gene>
<evidence type="ECO:0000313" key="3">
    <source>
        <dbReference type="EMBL" id="KAK4189285.1"/>
    </source>
</evidence>
<keyword evidence="2" id="KW-0732">Signal</keyword>